<dbReference type="EMBL" id="ATBP01000064">
    <property type="protein sequence ID" value="ETR73390.1"/>
    <property type="molecule type" value="Genomic_DNA"/>
</dbReference>
<evidence type="ECO:0000313" key="1">
    <source>
        <dbReference type="EMBL" id="ETR73390.1"/>
    </source>
</evidence>
<sequence>MINKSKILIPLFSDQIAPRFDLASNVCIVIIEENLFQQKTVVLPRPSAEELSYYILTEKIDTVICGGIEDEYYQYLTWKKVYVIDNVIGSCDNVIQCLRTKFPCSGDILIDS</sequence>
<dbReference type="Proteomes" id="UP000189670">
    <property type="component" value="Unassembled WGS sequence"/>
</dbReference>
<dbReference type="SUPFAM" id="SSF53146">
    <property type="entry name" value="Nitrogenase accessory factor-like"/>
    <property type="match status" value="1"/>
</dbReference>
<evidence type="ECO:0000313" key="2">
    <source>
        <dbReference type="Proteomes" id="UP000189670"/>
    </source>
</evidence>
<organism evidence="1 2">
    <name type="scientific">Candidatus Magnetoglobus multicellularis str. Araruama</name>
    <dbReference type="NCBI Taxonomy" id="890399"/>
    <lineage>
        <taxon>Bacteria</taxon>
        <taxon>Pseudomonadati</taxon>
        <taxon>Thermodesulfobacteriota</taxon>
        <taxon>Desulfobacteria</taxon>
        <taxon>Desulfobacterales</taxon>
        <taxon>Desulfobacteraceae</taxon>
        <taxon>Candidatus Magnetoglobus</taxon>
    </lineage>
</organism>
<dbReference type="AlphaFoldDB" id="A0A1V1PF17"/>
<name>A0A1V1PF17_9BACT</name>
<gene>
    <name evidence="1" type="ORF">OMM_06958</name>
</gene>
<reference evidence="2" key="1">
    <citation type="submission" date="2012-11" db="EMBL/GenBank/DDBJ databases">
        <authorList>
            <person name="Lucero-Rivera Y.E."/>
            <person name="Tovar-Ramirez D."/>
        </authorList>
    </citation>
    <scope>NUCLEOTIDE SEQUENCE [LARGE SCALE GENOMIC DNA]</scope>
    <source>
        <strain evidence="2">Araruama</strain>
    </source>
</reference>
<dbReference type="Gene3D" id="3.30.420.130">
    <property type="entry name" value="Dinitrogenase iron-molybdenum cofactor biosynthesis domain"/>
    <property type="match status" value="1"/>
</dbReference>
<proteinExistence type="predicted"/>
<accession>A0A1V1PF17</accession>
<dbReference type="InterPro" id="IPR036105">
    <property type="entry name" value="DiNase_FeMo-co_biosyn_sf"/>
</dbReference>
<protein>
    <submittedName>
        <fullName evidence="1">Dinitrogenase iron-molybdenum cofactor biosynthesis protein</fullName>
    </submittedName>
</protein>
<comment type="caution">
    <text evidence="1">The sequence shown here is derived from an EMBL/GenBank/DDBJ whole genome shotgun (WGS) entry which is preliminary data.</text>
</comment>